<dbReference type="EMBL" id="CAEZWB010000142">
    <property type="protein sequence ID" value="CAB4654106.1"/>
    <property type="molecule type" value="Genomic_DNA"/>
</dbReference>
<proteinExistence type="predicted"/>
<dbReference type="AlphaFoldDB" id="A0A6J6KXG1"/>
<gene>
    <name evidence="1" type="ORF">UFOPK2166_00996</name>
</gene>
<protein>
    <submittedName>
        <fullName evidence="1">Unannotated protein</fullName>
    </submittedName>
</protein>
<organism evidence="1">
    <name type="scientific">freshwater metagenome</name>
    <dbReference type="NCBI Taxonomy" id="449393"/>
    <lineage>
        <taxon>unclassified sequences</taxon>
        <taxon>metagenomes</taxon>
        <taxon>ecological metagenomes</taxon>
    </lineage>
</organism>
<reference evidence="1" key="1">
    <citation type="submission" date="2020-05" db="EMBL/GenBank/DDBJ databases">
        <authorList>
            <person name="Chiriac C."/>
            <person name="Salcher M."/>
            <person name="Ghai R."/>
            <person name="Kavagutti S V."/>
        </authorList>
    </citation>
    <scope>NUCLEOTIDE SEQUENCE</scope>
</reference>
<name>A0A6J6KXG1_9ZZZZ</name>
<accession>A0A6J6KXG1</accession>
<sequence length="53" mass="5284">MPEPAKLLTVPPVTVTSPIAKSDVVSLSVAVIVAVCPVSNADLLLVSAIVGTT</sequence>
<evidence type="ECO:0000313" key="1">
    <source>
        <dbReference type="EMBL" id="CAB4654106.1"/>
    </source>
</evidence>